<gene>
    <name evidence="1" type="ORF">EVB68_045</name>
</gene>
<reference evidence="1" key="1">
    <citation type="submission" date="2020-01" db="EMBL/GenBank/DDBJ databases">
        <title>Patterns of diversity and host range of bacteriophage communities associated with bean-nodulatin bacteria.</title>
        <authorList>
            <person name="Vann Cauwenberghe J."/>
            <person name="Santamaria R.I."/>
            <person name="Bustos P."/>
            <person name="Juarez S."/>
            <person name="Gonzalez V."/>
        </authorList>
    </citation>
    <scope>NUCLEOTIDE SEQUENCE</scope>
</reference>
<sequence>MDANKMAEDFLLWNSLKLAPYDPKINTPQDVGLGGPSTEYTATVDTPQGTYKNIPQLWWKTNGKPLLVPEETARGLASLTERVTGRSFPEYQTPEEADLEASMRSKAGGAEKQSLMDYADEIKRYGPRY</sequence>
<proteinExistence type="predicted"/>
<dbReference type="Proteomes" id="UP000656384">
    <property type="component" value="Segment"/>
</dbReference>
<organism evidence="1 2">
    <name type="scientific">Rhizobium phage RHph_Y2_6</name>
    <dbReference type="NCBI Taxonomy" id="2509576"/>
    <lineage>
        <taxon>Viruses</taxon>
        <taxon>Duplodnaviria</taxon>
        <taxon>Heunggongvirae</taxon>
        <taxon>Uroviricota</taxon>
        <taxon>Caudoviricetes</taxon>
        <taxon>Schitoviridae</taxon>
        <taxon>Demetervirinae</taxon>
        <taxon>Acanvirus</taxon>
        <taxon>Acanvirus Y26</taxon>
    </lineage>
</organism>
<protein>
    <submittedName>
        <fullName evidence="1">Uncharacterized protein</fullName>
    </submittedName>
</protein>
<evidence type="ECO:0000313" key="2">
    <source>
        <dbReference type="Proteomes" id="UP000656384"/>
    </source>
</evidence>
<dbReference type="EMBL" id="MN988497">
    <property type="protein sequence ID" value="QIG68782.1"/>
    <property type="molecule type" value="Genomic_DNA"/>
</dbReference>
<accession>A0A7S5QZG2</accession>
<keyword evidence="2" id="KW-1185">Reference proteome</keyword>
<name>A0A7S5QZG2_9CAUD</name>
<evidence type="ECO:0000313" key="1">
    <source>
        <dbReference type="EMBL" id="QIG68782.1"/>
    </source>
</evidence>